<gene>
    <name evidence="3" type="ORF">FCN18_03610</name>
</gene>
<dbReference type="RefSeq" id="WP_112266465.1">
    <property type="nucleotide sequence ID" value="NZ_SWMS01000001.1"/>
</dbReference>
<evidence type="ECO:0000256" key="2">
    <source>
        <dbReference type="SAM" id="Phobius"/>
    </source>
</evidence>
<evidence type="ECO:0000313" key="3">
    <source>
        <dbReference type="EMBL" id="TKG73652.1"/>
    </source>
</evidence>
<protein>
    <recommendedName>
        <fullName evidence="5">DUF2127 domain-containing protein</fullName>
    </recommendedName>
</protein>
<dbReference type="EMBL" id="SWMS01000001">
    <property type="protein sequence ID" value="TKG73652.1"/>
    <property type="molecule type" value="Genomic_DNA"/>
</dbReference>
<feature type="transmembrane region" description="Helical" evidence="2">
    <location>
        <begin position="147"/>
        <end position="165"/>
    </location>
</feature>
<feature type="transmembrane region" description="Helical" evidence="2">
    <location>
        <begin position="40"/>
        <end position="60"/>
    </location>
</feature>
<keyword evidence="2" id="KW-1133">Transmembrane helix</keyword>
<name>A0ABY2SDG2_9PSEU</name>
<comment type="caution">
    <text evidence="3">The sequence shown here is derived from an EMBL/GenBank/DDBJ whole genome shotgun (WGS) entry which is preliminary data.</text>
</comment>
<evidence type="ECO:0008006" key="5">
    <source>
        <dbReference type="Google" id="ProtNLM"/>
    </source>
</evidence>
<keyword evidence="4" id="KW-1185">Reference proteome</keyword>
<organism evidence="3 4">
    <name type="scientific">Prauserella endophytica</name>
    <dbReference type="NCBI Taxonomy" id="1592324"/>
    <lineage>
        <taxon>Bacteria</taxon>
        <taxon>Bacillati</taxon>
        <taxon>Actinomycetota</taxon>
        <taxon>Actinomycetes</taxon>
        <taxon>Pseudonocardiales</taxon>
        <taxon>Pseudonocardiaceae</taxon>
        <taxon>Prauserella</taxon>
        <taxon>Prauserella coralliicola group</taxon>
    </lineage>
</organism>
<keyword evidence="2" id="KW-0812">Transmembrane</keyword>
<sequence length="172" mass="18864">MTDSDETDDQRRKKGLPPAPRFSGEDREPVNPPTPIKVSFVLWLLSGLVLIAGFGLTLTAKQDIIDRLVEMNNDPRISEEQLASGATSLLWTLFVGAIVFAVLFALFAWKAREGTRSARTILTVLAAVSLIFQMVLFSNIITLASALVSIVAVAIMYLPSVQDYFPKVPKTL</sequence>
<proteinExistence type="predicted"/>
<accession>A0ABY2SDG2</accession>
<feature type="region of interest" description="Disordered" evidence="1">
    <location>
        <begin position="1"/>
        <end position="30"/>
    </location>
</feature>
<dbReference type="Proteomes" id="UP000309992">
    <property type="component" value="Unassembled WGS sequence"/>
</dbReference>
<keyword evidence="2" id="KW-0472">Membrane</keyword>
<evidence type="ECO:0000313" key="4">
    <source>
        <dbReference type="Proteomes" id="UP000309992"/>
    </source>
</evidence>
<feature type="transmembrane region" description="Helical" evidence="2">
    <location>
        <begin position="89"/>
        <end position="109"/>
    </location>
</feature>
<reference evidence="3 4" key="1">
    <citation type="journal article" date="2015" name="Antonie Van Leeuwenhoek">
        <title>Prauserella endophytica sp. nov., an endophytic actinobacterium isolated from Tamarix taklamakanensis.</title>
        <authorList>
            <person name="Liu J.M."/>
            <person name="Habden X."/>
            <person name="Guo L."/>
            <person name="Tuo L."/>
            <person name="Jiang Z.K."/>
            <person name="Liu S.W."/>
            <person name="Liu X.F."/>
            <person name="Chen L."/>
            <person name="Li R.F."/>
            <person name="Zhang Y.Q."/>
            <person name="Sun C.H."/>
        </authorList>
    </citation>
    <scope>NUCLEOTIDE SEQUENCE [LARGE SCALE GENOMIC DNA]</scope>
    <source>
        <strain evidence="3 4">CGMCC 4.7182</strain>
    </source>
</reference>
<evidence type="ECO:0000256" key="1">
    <source>
        <dbReference type="SAM" id="MobiDB-lite"/>
    </source>
</evidence>